<keyword evidence="2" id="KW-1185">Reference proteome</keyword>
<comment type="caution">
    <text evidence="1">The sequence shown here is derived from an EMBL/GenBank/DDBJ whole genome shotgun (WGS) entry which is preliminary data.</text>
</comment>
<sequence length="106" mass="11859">MSELEKLSPYLGLARCNLPERIPYQCLAKVPSCSVCQFFSGRANQIRDFTGSGYALVPDVYDFCSDDLRKKIEAPRRILRVEEVKKAGLKDKVKSSGSKNNDGIVE</sequence>
<dbReference type="Proteomes" id="UP001151532">
    <property type="component" value="Chromosome 19"/>
</dbReference>
<dbReference type="EMBL" id="JAPFFK010000009">
    <property type="protein sequence ID" value="KAJ6745062.1"/>
    <property type="molecule type" value="Genomic_DNA"/>
</dbReference>
<evidence type="ECO:0000313" key="2">
    <source>
        <dbReference type="Proteomes" id="UP001151532"/>
    </source>
</evidence>
<gene>
    <name evidence="1" type="ORF">OIU79_031247</name>
</gene>
<accession>A0A9Q0ZSL9</accession>
<protein>
    <submittedName>
        <fullName evidence="1">Uncharacterized protein</fullName>
    </submittedName>
</protein>
<reference evidence="1" key="1">
    <citation type="submission" date="2022-11" db="EMBL/GenBank/DDBJ databases">
        <authorList>
            <person name="Hyden B.L."/>
            <person name="Feng K."/>
            <person name="Yates T."/>
            <person name="Jawdy S."/>
            <person name="Smart L.B."/>
            <person name="Muchero W."/>
        </authorList>
    </citation>
    <scope>NUCLEOTIDE SEQUENCE</scope>
    <source>
        <tissue evidence="1">Shoot tip</tissue>
    </source>
</reference>
<name>A0A9Q0ZSL9_SALPP</name>
<evidence type="ECO:0000313" key="1">
    <source>
        <dbReference type="EMBL" id="KAJ6745062.1"/>
    </source>
</evidence>
<proteinExistence type="predicted"/>
<reference evidence="1" key="2">
    <citation type="journal article" date="2023" name="Int. J. Mol. Sci.">
        <title>De Novo Assembly and Annotation of 11 Diverse Shrub Willow (Salix) Genomes Reveals Novel Gene Organization in Sex-Linked Regions.</title>
        <authorList>
            <person name="Hyden B."/>
            <person name="Feng K."/>
            <person name="Yates T.B."/>
            <person name="Jawdy S."/>
            <person name="Cereghino C."/>
            <person name="Smart L.B."/>
            <person name="Muchero W."/>
        </authorList>
    </citation>
    <scope>NUCLEOTIDE SEQUENCE</scope>
    <source>
        <tissue evidence="1">Shoot tip</tissue>
    </source>
</reference>
<dbReference type="OrthoDB" id="333239at2759"/>
<dbReference type="AlphaFoldDB" id="A0A9Q0ZSL9"/>
<organism evidence="1 2">
    <name type="scientific">Salix purpurea</name>
    <name type="common">Purple osier willow</name>
    <dbReference type="NCBI Taxonomy" id="77065"/>
    <lineage>
        <taxon>Eukaryota</taxon>
        <taxon>Viridiplantae</taxon>
        <taxon>Streptophyta</taxon>
        <taxon>Embryophyta</taxon>
        <taxon>Tracheophyta</taxon>
        <taxon>Spermatophyta</taxon>
        <taxon>Magnoliopsida</taxon>
        <taxon>eudicotyledons</taxon>
        <taxon>Gunneridae</taxon>
        <taxon>Pentapetalae</taxon>
        <taxon>rosids</taxon>
        <taxon>fabids</taxon>
        <taxon>Malpighiales</taxon>
        <taxon>Salicaceae</taxon>
        <taxon>Saliceae</taxon>
        <taxon>Salix</taxon>
    </lineage>
</organism>